<dbReference type="Pfam" id="PF12679">
    <property type="entry name" value="ABC2_membrane_2"/>
    <property type="match status" value="1"/>
</dbReference>
<organism evidence="2 3">
    <name type="scientific">Halocatena marina</name>
    <dbReference type="NCBI Taxonomy" id="2934937"/>
    <lineage>
        <taxon>Archaea</taxon>
        <taxon>Methanobacteriati</taxon>
        <taxon>Methanobacteriota</taxon>
        <taxon>Stenosarchaea group</taxon>
        <taxon>Halobacteria</taxon>
        <taxon>Halobacteriales</taxon>
        <taxon>Natronomonadaceae</taxon>
        <taxon>Halocatena</taxon>
    </lineage>
</organism>
<evidence type="ECO:0000256" key="1">
    <source>
        <dbReference type="SAM" id="Phobius"/>
    </source>
</evidence>
<feature type="transmembrane region" description="Helical" evidence="1">
    <location>
        <begin position="46"/>
        <end position="64"/>
    </location>
</feature>
<name>A0ABD5YMS7_9EURY</name>
<accession>A0ABD5YMS7</accession>
<evidence type="ECO:0000313" key="2">
    <source>
        <dbReference type="EMBL" id="MFC7190536.1"/>
    </source>
</evidence>
<reference evidence="2 3" key="1">
    <citation type="journal article" date="2019" name="Int. J. Syst. Evol. Microbiol.">
        <title>The Global Catalogue of Microorganisms (GCM) 10K type strain sequencing project: providing services to taxonomists for standard genome sequencing and annotation.</title>
        <authorList>
            <consortium name="The Broad Institute Genomics Platform"/>
            <consortium name="The Broad Institute Genome Sequencing Center for Infectious Disease"/>
            <person name="Wu L."/>
            <person name="Ma J."/>
        </authorList>
    </citation>
    <scope>NUCLEOTIDE SEQUENCE [LARGE SCALE GENOMIC DNA]</scope>
    <source>
        <strain evidence="2 3">RDMS1</strain>
    </source>
</reference>
<protein>
    <submittedName>
        <fullName evidence="2">ABC transporter permease</fullName>
    </submittedName>
</protein>
<proteinExistence type="predicted"/>
<keyword evidence="1" id="KW-0472">Membrane</keyword>
<feature type="transmembrane region" description="Helical" evidence="1">
    <location>
        <begin position="130"/>
        <end position="149"/>
    </location>
</feature>
<comment type="caution">
    <text evidence="2">The sequence shown here is derived from an EMBL/GenBank/DDBJ whole genome shotgun (WGS) entry which is preliminary data.</text>
</comment>
<keyword evidence="3" id="KW-1185">Reference proteome</keyword>
<dbReference type="PANTHER" id="PTHR43471">
    <property type="entry name" value="ABC TRANSPORTER PERMEASE"/>
    <property type="match status" value="1"/>
</dbReference>
<feature type="transmembrane region" description="Helical" evidence="1">
    <location>
        <begin position="233"/>
        <end position="255"/>
    </location>
</feature>
<dbReference type="GO" id="GO:0005886">
    <property type="term" value="C:plasma membrane"/>
    <property type="evidence" value="ECO:0007669"/>
    <property type="project" value="UniProtKB-SubCell"/>
</dbReference>
<dbReference type="Proteomes" id="UP001596417">
    <property type="component" value="Unassembled WGS sequence"/>
</dbReference>
<dbReference type="GeneID" id="76200153"/>
<evidence type="ECO:0000313" key="3">
    <source>
        <dbReference type="Proteomes" id="UP001596417"/>
    </source>
</evidence>
<gene>
    <name evidence="2" type="ORF">ACFQL7_12215</name>
</gene>
<sequence length="260" mass="28707">MSWLVVAKRTILDPVRSRHLWVTLALVGLVLGLLTHLMTGRYASEVLFTSFAPLFVLIAIARSYQTISSRRQSGSLRVVLSYPHSRKDVVLGTALGRSILMAGVVSFGLIVTVGVQFINTGLPDSKLVLYTWGIAVLLAVSMTGLAVGISSSVRTTNRSVLLSFTAFLLFFGFWQQLPGVIRYVLNGLSKPAPPRPEWVDVFVALNPIQAYNTILSALVPAIDWSSNLYYETAWFGVLVLLGWLLLPLLIGLWRFERSDL</sequence>
<feature type="transmembrane region" description="Helical" evidence="1">
    <location>
        <begin position="20"/>
        <end position="40"/>
    </location>
</feature>
<dbReference type="RefSeq" id="WP_248907482.1">
    <property type="nucleotide sequence ID" value="NZ_CP109979.1"/>
</dbReference>
<feature type="transmembrane region" description="Helical" evidence="1">
    <location>
        <begin position="161"/>
        <end position="185"/>
    </location>
</feature>
<feature type="transmembrane region" description="Helical" evidence="1">
    <location>
        <begin position="94"/>
        <end position="118"/>
    </location>
</feature>
<keyword evidence="1" id="KW-0812">Transmembrane</keyword>
<dbReference type="EMBL" id="JBHTAX010000001">
    <property type="protein sequence ID" value="MFC7190536.1"/>
    <property type="molecule type" value="Genomic_DNA"/>
</dbReference>
<keyword evidence="1" id="KW-1133">Transmembrane helix</keyword>
<dbReference type="AlphaFoldDB" id="A0ABD5YMS7"/>